<dbReference type="SUPFAM" id="SSF52279">
    <property type="entry name" value="Beta-D-glucan exohydrolase, C-terminal domain"/>
    <property type="match status" value="1"/>
</dbReference>
<dbReference type="InterPro" id="IPR036962">
    <property type="entry name" value="Glyco_hydro_3_N_sf"/>
</dbReference>
<evidence type="ECO:0000256" key="5">
    <source>
        <dbReference type="ARBA" id="ARBA00022801"/>
    </source>
</evidence>
<proteinExistence type="inferred from homology"/>
<evidence type="ECO:0000256" key="4">
    <source>
        <dbReference type="ARBA" id="ARBA00022729"/>
    </source>
</evidence>
<dbReference type="InterPro" id="IPR026891">
    <property type="entry name" value="Fn3-like"/>
</dbReference>
<dbReference type="STRING" id="767519.SAMN05216559_2407"/>
<dbReference type="InterPro" id="IPR013783">
    <property type="entry name" value="Ig-like_fold"/>
</dbReference>
<gene>
    <name evidence="8" type="ORF">SAMN05216559_2407</name>
</gene>
<dbReference type="EC" id="3.2.1.21" evidence="3"/>
<dbReference type="RefSeq" id="WP_089816752.1">
    <property type="nucleotide sequence ID" value="NZ_FOZK01000002.1"/>
</dbReference>
<dbReference type="Pfam" id="PF01915">
    <property type="entry name" value="Glyco_hydro_3_C"/>
    <property type="match status" value="1"/>
</dbReference>
<comment type="catalytic activity">
    <reaction evidence="1">
        <text>Hydrolysis of terminal, non-reducing beta-D-glucosyl residues with release of beta-D-glucose.</text>
        <dbReference type="EC" id="3.2.1.21"/>
    </reaction>
</comment>
<dbReference type="Gene3D" id="3.20.20.300">
    <property type="entry name" value="Glycoside hydrolase, family 3, N-terminal domain"/>
    <property type="match status" value="1"/>
</dbReference>
<keyword evidence="4" id="KW-0732">Signal</keyword>
<dbReference type="Gene3D" id="3.40.50.1700">
    <property type="entry name" value="Glycoside hydrolase family 3 C-terminal domain"/>
    <property type="match status" value="1"/>
</dbReference>
<dbReference type="Gene3D" id="2.60.40.10">
    <property type="entry name" value="Immunoglobulins"/>
    <property type="match status" value="1"/>
</dbReference>
<dbReference type="InterPro" id="IPR002772">
    <property type="entry name" value="Glyco_hydro_3_C"/>
</dbReference>
<evidence type="ECO:0000259" key="7">
    <source>
        <dbReference type="SMART" id="SM01217"/>
    </source>
</evidence>
<dbReference type="Pfam" id="PF00933">
    <property type="entry name" value="Glyco_hydro_3"/>
    <property type="match status" value="1"/>
</dbReference>
<dbReference type="EMBL" id="FOZK01000002">
    <property type="protein sequence ID" value="SFS00799.1"/>
    <property type="molecule type" value="Genomic_DNA"/>
</dbReference>
<keyword evidence="5" id="KW-0378">Hydrolase</keyword>
<evidence type="ECO:0000313" key="9">
    <source>
        <dbReference type="Proteomes" id="UP000199062"/>
    </source>
</evidence>
<dbReference type="SMART" id="SM01217">
    <property type="entry name" value="Fn3_like"/>
    <property type="match status" value="1"/>
</dbReference>
<reference evidence="8 9" key="1">
    <citation type="submission" date="2016-10" db="EMBL/GenBank/DDBJ databases">
        <authorList>
            <person name="de Groot N.N."/>
        </authorList>
    </citation>
    <scope>NUCLEOTIDE SEQUENCE [LARGE SCALE GENOMIC DNA]</scope>
    <source>
        <strain evidence="8 9">CGMCC 1.10457</strain>
    </source>
</reference>
<dbReference type="PANTHER" id="PTHR30620">
    <property type="entry name" value="PERIPLASMIC BETA-GLUCOSIDASE-RELATED"/>
    <property type="match status" value="1"/>
</dbReference>
<dbReference type="InterPro" id="IPR017853">
    <property type="entry name" value="GH"/>
</dbReference>
<keyword evidence="6" id="KW-0326">Glycosidase</keyword>
<evidence type="ECO:0000256" key="6">
    <source>
        <dbReference type="ARBA" id="ARBA00023295"/>
    </source>
</evidence>
<evidence type="ECO:0000256" key="2">
    <source>
        <dbReference type="ARBA" id="ARBA00005336"/>
    </source>
</evidence>
<comment type="similarity">
    <text evidence="2">Belongs to the glycosyl hydrolase 3 family.</text>
</comment>
<dbReference type="GO" id="GO:0008422">
    <property type="term" value="F:beta-glucosidase activity"/>
    <property type="evidence" value="ECO:0007669"/>
    <property type="project" value="UniProtKB-EC"/>
</dbReference>
<accession>A0A1I6LBI5</accession>
<dbReference type="AlphaFoldDB" id="A0A1I6LBI5"/>
<name>A0A1I6LBI5_9EURY</name>
<dbReference type="PANTHER" id="PTHR30620:SF16">
    <property type="entry name" value="LYSOSOMAL BETA GLUCOSIDASE"/>
    <property type="match status" value="1"/>
</dbReference>
<evidence type="ECO:0000256" key="3">
    <source>
        <dbReference type="ARBA" id="ARBA00012744"/>
    </source>
</evidence>
<organism evidence="8 9">
    <name type="scientific">Halomicrobium zhouii</name>
    <dbReference type="NCBI Taxonomy" id="767519"/>
    <lineage>
        <taxon>Archaea</taxon>
        <taxon>Methanobacteriati</taxon>
        <taxon>Methanobacteriota</taxon>
        <taxon>Stenosarchaea group</taxon>
        <taxon>Halobacteria</taxon>
        <taxon>Halobacteriales</taxon>
        <taxon>Haloarculaceae</taxon>
        <taxon>Halomicrobium</taxon>
    </lineage>
</organism>
<dbReference type="Proteomes" id="UP000199062">
    <property type="component" value="Unassembled WGS sequence"/>
</dbReference>
<keyword evidence="9" id="KW-1185">Reference proteome</keyword>
<sequence>MPTVPYRDPTEDVETRVADLLDRMTVEEKVGQLLVEPATGSVDEVVDTVTSNVDRHHLGQASPFGREDAPDTPEAMVEVANTIQAYAVEETRLGIPLLLISNAVHGNAYAKGAAVAPHNLGMAATRDPELLEEMASVTATELAVTGAHQNYDPICDVGREPRWGRVFETFGESPRLCGAMGAAKVRGYQGDGIAGEETVLATVKHFPAYGEPVRGEDGAVNELSESTFRRMHLRAHAAAIEAGGGAEAVMPSYAAVDGFPVHGTRKYLGDLLDGLEFDGFVVSDHHGVRMLHDDHQVTGSLRESTLAAVGAGMDAFLDQPAAGTYADALVGLVESGEVDEERLDESVAPVLEAKFESGLFEDPSVDLERAKETLRTDDHREVALDAARESMTLLQNEGEVLPFDPTVSEVFVAGPNADDLDHQFGGWSRGDNEDGVSIRDGVAAVTGDETSVTFEQGATMTESRDLDAVARKAASADVAVVAVGESQYIHEFALAEKSGETGEFPTRSQLHLPDAQRELVEAVVDSGTPTAVVLVTGRPLAVADVADAAPALLMAYYPGSEGGTAVAETLFGEHNPSGTLPISMPRSAGHLPTRFNRSRDTDVVGPHEHPASYDPLFPFGHGLSYIDFTVEDLSLSAETVAPDETVEATVTVRNAGQRPGATAVDCYVSDVQSSRVTPVRELADFARVELDAGDAAEVTLGVDVSDFGVRQPDGERVVEPGAFEVQIGDETARFAVAE</sequence>
<dbReference type="Pfam" id="PF14310">
    <property type="entry name" value="Fn3-like"/>
    <property type="match status" value="1"/>
</dbReference>
<dbReference type="InterPro" id="IPR001764">
    <property type="entry name" value="Glyco_hydro_3_N"/>
</dbReference>
<evidence type="ECO:0000313" key="8">
    <source>
        <dbReference type="EMBL" id="SFS00799.1"/>
    </source>
</evidence>
<dbReference type="InterPro" id="IPR036881">
    <property type="entry name" value="Glyco_hydro_3_C_sf"/>
</dbReference>
<protein>
    <recommendedName>
        <fullName evidence="3">beta-glucosidase</fullName>
        <ecNumber evidence="3">3.2.1.21</ecNumber>
    </recommendedName>
</protein>
<dbReference type="OrthoDB" id="30657at2157"/>
<dbReference type="GO" id="GO:0009251">
    <property type="term" value="P:glucan catabolic process"/>
    <property type="evidence" value="ECO:0007669"/>
    <property type="project" value="TreeGrafter"/>
</dbReference>
<dbReference type="PRINTS" id="PR00133">
    <property type="entry name" value="GLHYDRLASE3"/>
</dbReference>
<feature type="domain" description="Fibronectin type III-like" evidence="7">
    <location>
        <begin position="662"/>
        <end position="731"/>
    </location>
</feature>
<dbReference type="SUPFAM" id="SSF51445">
    <property type="entry name" value="(Trans)glycosidases"/>
    <property type="match status" value="1"/>
</dbReference>
<dbReference type="InterPro" id="IPR051915">
    <property type="entry name" value="Cellulose_Degrad_GH3"/>
</dbReference>
<evidence type="ECO:0000256" key="1">
    <source>
        <dbReference type="ARBA" id="ARBA00000448"/>
    </source>
</evidence>